<dbReference type="Gene3D" id="1.25.40.20">
    <property type="entry name" value="Ankyrin repeat-containing domain"/>
    <property type="match status" value="1"/>
</dbReference>
<comment type="caution">
    <text evidence="2">The sequence shown here is derived from an EMBL/GenBank/DDBJ whole genome shotgun (WGS) entry which is preliminary data.</text>
</comment>
<dbReference type="AlphaFoldDB" id="A0A1V6PKB9"/>
<evidence type="ECO:0000313" key="3">
    <source>
        <dbReference type="Proteomes" id="UP000191522"/>
    </source>
</evidence>
<keyword evidence="3" id="KW-1185">Reference proteome</keyword>
<dbReference type="InterPro" id="IPR036770">
    <property type="entry name" value="Ankyrin_rpt-contain_sf"/>
</dbReference>
<dbReference type="Proteomes" id="UP000191522">
    <property type="component" value="Unassembled WGS sequence"/>
</dbReference>
<organism evidence="2 3">
    <name type="scientific">Penicillium decumbens</name>
    <dbReference type="NCBI Taxonomy" id="69771"/>
    <lineage>
        <taxon>Eukaryota</taxon>
        <taxon>Fungi</taxon>
        <taxon>Dikarya</taxon>
        <taxon>Ascomycota</taxon>
        <taxon>Pezizomycotina</taxon>
        <taxon>Eurotiomycetes</taxon>
        <taxon>Eurotiomycetidae</taxon>
        <taxon>Eurotiales</taxon>
        <taxon>Aspergillaceae</taxon>
        <taxon>Penicillium</taxon>
    </lineage>
</organism>
<evidence type="ECO:0008006" key="4">
    <source>
        <dbReference type="Google" id="ProtNLM"/>
    </source>
</evidence>
<sequence length="437" mass="49533">MTSPSKKHHNHYSNRPMSGNGWFEFAMEEASKLKPETNRKKTENHQDGMLGKVDPAHGRWNIRYARVFADKAYRSQTAAENCATFIQDDEELVRAIRNELGGVLEITISKSPYYNPKIVNTLVSIGNTAPPTTALMIAERKFLGPARLQIEASCAHLGRQELLSACIRFLQTEEIRQKVERYAAKYGTPRDLSRRQAARAYNDFSLNHPFFNYAIRSVFPLAKALVDTFKSSSMTGSSGKVDTEGLLKELRSIFPAWKYLTNLNRRLTGDNNWLTHKVTFGHVLIEHSSVELVEEYLRQGGDVNSGGPHWTLLQAAVKMHTFDSRMNKIPFLLLEHGAYITWPTGEHCSALRTAASHGKWMLLEKLLVRGLSSGAWKIANDLNFIMDIIDRQGGINPGEGFSDLPAPERIAMYAKRQVIRIIEDQVRRDELVIRKHL</sequence>
<dbReference type="OrthoDB" id="4351966at2759"/>
<dbReference type="EMBL" id="MDYL01000002">
    <property type="protein sequence ID" value="OQD77490.1"/>
    <property type="molecule type" value="Genomic_DNA"/>
</dbReference>
<evidence type="ECO:0000313" key="2">
    <source>
        <dbReference type="EMBL" id="OQD77490.1"/>
    </source>
</evidence>
<accession>A0A1V6PKB9</accession>
<dbReference type="SUPFAM" id="SSF48403">
    <property type="entry name" value="Ankyrin repeat"/>
    <property type="match status" value="1"/>
</dbReference>
<name>A0A1V6PKB9_PENDC</name>
<proteinExistence type="predicted"/>
<reference evidence="3" key="1">
    <citation type="journal article" date="2017" name="Nat. Microbiol.">
        <title>Global analysis of biosynthetic gene clusters reveals vast potential of secondary metabolite production in Penicillium species.</title>
        <authorList>
            <person name="Nielsen J.C."/>
            <person name="Grijseels S."/>
            <person name="Prigent S."/>
            <person name="Ji B."/>
            <person name="Dainat J."/>
            <person name="Nielsen K.F."/>
            <person name="Frisvad J.C."/>
            <person name="Workman M."/>
            <person name="Nielsen J."/>
        </authorList>
    </citation>
    <scope>NUCLEOTIDE SEQUENCE [LARGE SCALE GENOMIC DNA]</scope>
    <source>
        <strain evidence="3">IBT 11843</strain>
    </source>
</reference>
<evidence type="ECO:0000256" key="1">
    <source>
        <dbReference type="SAM" id="MobiDB-lite"/>
    </source>
</evidence>
<gene>
    <name evidence="2" type="ORF">PENDEC_c002G01089</name>
</gene>
<feature type="region of interest" description="Disordered" evidence="1">
    <location>
        <begin position="33"/>
        <end position="52"/>
    </location>
</feature>
<protein>
    <recommendedName>
        <fullName evidence="4">Clr5 domain-containing protein</fullName>
    </recommendedName>
</protein>
<feature type="compositionally biased region" description="Basic and acidic residues" evidence="1">
    <location>
        <begin position="33"/>
        <end position="46"/>
    </location>
</feature>